<dbReference type="PROSITE" id="PS51459">
    <property type="entry name" value="FIDO"/>
    <property type="match status" value="1"/>
</dbReference>
<dbReference type="SUPFAM" id="SSF46785">
    <property type="entry name" value="Winged helix' DNA-binding domain"/>
    <property type="match status" value="1"/>
</dbReference>
<dbReference type="EMBL" id="JAOANI010000015">
    <property type="protein sequence ID" value="MCT7359215.1"/>
    <property type="molecule type" value="Genomic_DNA"/>
</dbReference>
<feature type="binding site" evidence="2">
    <location>
        <begin position="247"/>
        <end position="248"/>
    </location>
    <ligand>
        <name>ATP</name>
        <dbReference type="ChEBI" id="CHEBI:30616"/>
    </ligand>
</feature>
<dbReference type="InterPro" id="IPR003812">
    <property type="entry name" value="Fido"/>
</dbReference>
<dbReference type="RefSeq" id="WP_260976087.1">
    <property type="nucleotide sequence ID" value="NZ_JAOANI010000015.1"/>
</dbReference>
<feature type="active site" evidence="1">
    <location>
        <position position="205"/>
    </location>
</feature>
<dbReference type="InterPro" id="IPR036388">
    <property type="entry name" value="WH-like_DNA-bd_sf"/>
</dbReference>
<dbReference type="InterPro" id="IPR036597">
    <property type="entry name" value="Fido-like_dom_sf"/>
</dbReference>
<dbReference type="GO" id="GO:0005524">
    <property type="term" value="F:ATP binding"/>
    <property type="evidence" value="ECO:0007669"/>
    <property type="project" value="UniProtKB-KW"/>
</dbReference>
<sequence length="387" mass="43578">MQWIWQSSAWPEFSWQHDPLQPLLRAIQQKSGVLQGKASLSSPAEQSLQALLANIVASSAIEDEKLNAQSVRSSLARHLGISEEQPYPVSERSEGLAEMMMDALQNHQQMLTLERLYQWHRWLFPQSETGFLNKIRVGQLRGPEPMQVVSGRLDRPTVHYEAPPRAGLEQAIQQFIDWFNHTATNPDSDPLLRAAVTHLWFVTLHPFDDGNGRLTRALTDMALAQADSQSVRLYAMSVAILADRKGYYAALNQTQQLASSENAADNGEEENDTAQTLDITPWLRWFLQTLEAAIDSAIRTIDRTLEKTRFWQQHRDTPLSKEQIRVLNRLLDGGEKGFEDGISASQYQKVAKVSKATATRHLADLLEKGCIEKLPGGGRSTRYRIAG</sequence>
<accession>A0A9X2WFN7</accession>
<dbReference type="SUPFAM" id="SSF140931">
    <property type="entry name" value="Fic-like"/>
    <property type="match status" value="1"/>
</dbReference>
<evidence type="ECO:0000256" key="1">
    <source>
        <dbReference type="PIRSR" id="PIRSR640198-1"/>
    </source>
</evidence>
<keyword evidence="5" id="KW-1185">Reference proteome</keyword>
<gene>
    <name evidence="4" type="ORF">NYR02_09300</name>
</gene>
<keyword evidence="2" id="KW-0067">ATP-binding</keyword>
<comment type="caution">
    <text evidence="4">The sequence shown here is derived from an EMBL/GenBank/DDBJ whole genome shotgun (WGS) entry which is preliminary data.</text>
</comment>
<dbReference type="Proteomes" id="UP001147830">
    <property type="component" value="Unassembled WGS sequence"/>
</dbReference>
<dbReference type="Gene3D" id="1.10.10.10">
    <property type="entry name" value="Winged helix-like DNA-binding domain superfamily/Winged helix DNA-binding domain"/>
    <property type="match status" value="1"/>
</dbReference>
<evidence type="ECO:0000259" key="3">
    <source>
        <dbReference type="PROSITE" id="PS51459"/>
    </source>
</evidence>
<keyword evidence="2" id="KW-0547">Nucleotide-binding</keyword>
<dbReference type="PANTHER" id="PTHR13504">
    <property type="entry name" value="FIDO DOMAIN-CONTAINING PROTEIN DDB_G0283145"/>
    <property type="match status" value="1"/>
</dbReference>
<feature type="binding site" evidence="2">
    <location>
        <begin position="209"/>
        <end position="216"/>
    </location>
    <ligand>
        <name>ATP</name>
        <dbReference type="ChEBI" id="CHEBI:30616"/>
    </ligand>
</feature>
<evidence type="ECO:0000256" key="2">
    <source>
        <dbReference type="PIRSR" id="PIRSR640198-2"/>
    </source>
</evidence>
<dbReference type="PANTHER" id="PTHR13504:SF33">
    <property type="entry name" value="FIC FAMILY PROTEIN"/>
    <property type="match status" value="1"/>
</dbReference>
<dbReference type="InterPro" id="IPR040198">
    <property type="entry name" value="Fido_containing"/>
</dbReference>
<evidence type="ECO:0000313" key="4">
    <source>
        <dbReference type="EMBL" id="MCT7359215.1"/>
    </source>
</evidence>
<dbReference type="Pfam" id="PF13776">
    <property type="entry name" value="DUF4172"/>
    <property type="match status" value="1"/>
</dbReference>
<evidence type="ECO:0000313" key="5">
    <source>
        <dbReference type="Proteomes" id="UP001147830"/>
    </source>
</evidence>
<reference evidence="4" key="2">
    <citation type="submission" date="2022-08" db="EMBL/GenBank/DDBJ databases">
        <authorList>
            <person name="Dong C."/>
        </authorList>
    </citation>
    <scope>NUCLEOTIDE SEQUENCE</scope>
    <source>
        <strain evidence="4">59MF3M-4</strain>
    </source>
</reference>
<dbReference type="InterPro" id="IPR025230">
    <property type="entry name" value="DUF4172"/>
</dbReference>
<dbReference type="InterPro" id="IPR036390">
    <property type="entry name" value="WH_DNA-bd_sf"/>
</dbReference>
<dbReference type="AlphaFoldDB" id="A0A9X2WFN7"/>
<dbReference type="Gene3D" id="1.10.3290.10">
    <property type="entry name" value="Fido-like domain"/>
    <property type="match status" value="1"/>
</dbReference>
<dbReference type="Pfam" id="PF02661">
    <property type="entry name" value="Fic"/>
    <property type="match status" value="1"/>
</dbReference>
<name>A0A9X2WFN7_9GAMM</name>
<protein>
    <submittedName>
        <fullName evidence="4">Fic family protein</fullName>
    </submittedName>
</protein>
<feature type="domain" description="Fido" evidence="3">
    <location>
        <begin position="111"/>
        <end position="288"/>
    </location>
</feature>
<organism evidence="4 5">
    <name type="scientific">Thalassolituus pacificus</name>
    <dbReference type="NCBI Taxonomy" id="2975440"/>
    <lineage>
        <taxon>Bacteria</taxon>
        <taxon>Pseudomonadati</taxon>
        <taxon>Pseudomonadota</taxon>
        <taxon>Gammaproteobacteria</taxon>
        <taxon>Oceanospirillales</taxon>
        <taxon>Oceanospirillaceae</taxon>
        <taxon>Thalassolituus</taxon>
    </lineage>
</organism>
<proteinExistence type="predicted"/>
<reference evidence="4" key="1">
    <citation type="journal article" date="2022" name="Front. Microbiol.">
        <title>Genome-based taxonomic rearrangement of Oceanobacter-related bacteria including the description of Thalassolituus hydrocarbonoclasticus sp. nov. and Thalassolituus pacificus sp. nov. and emended description of the genus Thalassolituus.</title>
        <authorList>
            <person name="Dong C."/>
            <person name="Wei L."/>
            <person name="Wang J."/>
            <person name="Lai Q."/>
            <person name="Huang Z."/>
            <person name="Shao Z."/>
        </authorList>
    </citation>
    <scope>NUCLEOTIDE SEQUENCE</scope>
    <source>
        <strain evidence="4">59MF3M-4</strain>
    </source>
</reference>